<keyword evidence="1" id="KW-0812">Transmembrane</keyword>
<proteinExistence type="predicted"/>
<gene>
    <name evidence="2" type="primary">rktP</name>
    <name evidence="2" type="ORF">LEP1GSC059_1980</name>
</gene>
<feature type="transmembrane region" description="Helical" evidence="1">
    <location>
        <begin position="9"/>
        <end position="28"/>
    </location>
</feature>
<dbReference type="NCBIfam" id="TIGR04400">
    <property type="entry name" value="RK_trnsloc_Pase"/>
    <property type="match status" value="1"/>
</dbReference>
<evidence type="ECO:0000256" key="1">
    <source>
        <dbReference type="SAM" id="Phobius"/>
    </source>
</evidence>
<dbReference type="GeneID" id="23203695"/>
<accession>T0GQD4</accession>
<organism evidence="2 3">
    <name type="scientific">Leptospira noguchii serovar Panama str. CZ214</name>
    <dbReference type="NCBI Taxonomy" id="1001595"/>
    <lineage>
        <taxon>Bacteria</taxon>
        <taxon>Pseudomonadati</taxon>
        <taxon>Spirochaetota</taxon>
        <taxon>Spirochaetia</taxon>
        <taxon>Leptospirales</taxon>
        <taxon>Leptospiraceae</taxon>
        <taxon>Leptospira</taxon>
    </lineage>
</organism>
<sequence length="373" mass="42314">MVTKIPSKLKLSIAVFVLSFLFFLIYTITDDIILKSPLGQQKVISLSLRLALSISFSTLIASLVFYFIKLIYSSMRSLVTLAQDWGNEVYEETPAEERNDEIGELVRAFRLKFFQQKESKENPSSETLGEVTKEIADSIQRAFYRIQLPKILNLDVSLFPRMSGNSNCDYTSVVPSADGCVGILAGFSSPGILESAFKARLEGIFSLANETNEIPGEELVFKIGKILSKMPIPFLNLSLFYLKTKTGELGYIHFQELPAFIYKNNEFIPLEKNETRYFDYKTADLEIHKTVLKTDEYWVLISDRIYSAIGVSASEFTKQFQNVLAGKNFQNSRDLILDFGRTLEKKYGKKVLETSALLAITINRLIEPFPINE</sequence>
<keyword evidence="1" id="KW-1133">Transmembrane helix</keyword>
<dbReference type="GO" id="GO:0016787">
    <property type="term" value="F:hydrolase activity"/>
    <property type="evidence" value="ECO:0007669"/>
    <property type="project" value="UniProtKB-KW"/>
</dbReference>
<dbReference type="InterPro" id="IPR030912">
    <property type="entry name" value="RK_trnsloc_Pase"/>
</dbReference>
<name>T0GQD4_9LEPT</name>
<evidence type="ECO:0000313" key="2">
    <source>
        <dbReference type="EMBL" id="EQA69596.1"/>
    </source>
</evidence>
<dbReference type="RefSeq" id="WP_017214783.1">
    <property type="nucleotide sequence ID" value="NZ_AKWY02000034.1"/>
</dbReference>
<dbReference type="EC" id="3.1.3.-" evidence="2"/>
<comment type="caution">
    <text evidence="2">The sequence shown here is derived from an EMBL/GenBank/DDBJ whole genome shotgun (WGS) entry which is preliminary data.</text>
</comment>
<protein>
    <submittedName>
        <fullName evidence="2">Arg-Lys translocation region protein phosphatase</fullName>
        <ecNumber evidence="2">3.1.3.-</ecNumber>
    </submittedName>
</protein>
<evidence type="ECO:0000313" key="3">
    <source>
        <dbReference type="Proteomes" id="UP000015442"/>
    </source>
</evidence>
<feature type="transmembrane region" description="Helical" evidence="1">
    <location>
        <begin position="48"/>
        <end position="68"/>
    </location>
</feature>
<dbReference type="EMBL" id="AKWY02000034">
    <property type="protein sequence ID" value="EQA69596.1"/>
    <property type="molecule type" value="Genomic_DNA"/>
</dbReference>
<keyword evidence="2" id="KW-0378">Hydrolase</keyword>
<reference evidence="2 3" key="1">
    <citation type="submission" date="2013-05" db="EMBL/GenBank/DDBJ databases">
        <authorList>
            <person name="Harkins D.M."/>
            <person name="Durkin A.S."/>
            <person name="Brinkac L.M."/>
            <person name="Haft D.H."/>
            <person name="Selengut J.D."/>
            <person name="Sanka R."/>
            <person name="DePew J."/>
            <person name="Purushe J."/>
            <person name="Hartskeerl R.A."/>
            <person name="Ahmed A."/>
            <person name="van der Linden H."/>
            <person name="Goris M.G.A."/>
            <person name="Vinetz J.M."/>
            <person name="Sutton G.G."/>
            <person name="Nierman W.C."/>
            <person name="Fouts D.E."/>
        </authorList>
    </citation>
    <scope>NUCLEOTIDE SEQUENCE [LARGE SCALE GENOMIC DNA]</scope>
    <source>
        <strain evidence="2 3">CZ214</strain>
    </source>
</reference>
<keyword evidence="1" id="KW-0472">Membrane</keyword>
<dbReference type="Proteomes" id="UP000015442">
    <property type="component" value="Unassembled WGS sequence"/>
</dbReference>
<dbReference type="AlphaFoldDB" id="T0GQD4"/>